<accession>A0A286E1P8</accession>
<protein>
    <submittedName>
        <fullName evidence="2">Uncharacterized protein</fullName>
    </submittedName>
</protein>
<evidence type="ECO:0000313" key="3">
    <source>
        <dbReference type="Proteomes" id="UP000219669"/>
    </source>
</evidence>
<evidence type="ECO:0000313" key="2">
    <source>
        <dbReference type="EMBL" id="SOD64815.1"/>
    </source>
</evidence>
<sequence length="96" mass="11335">MRKIIWLMMMFLTACVAAQYPLRDDVILFNKADNIFLRQHQKLPEVLPIYTTLSEKGFAEAQFRLATIYDDWYYGVHPQDKNTDKNVYLAKAVYLV</sequence>
<proteinExistence type="predicted"/>
<organism evidence="2 3">
    <name type="scientific">Alysiella filiformis DSM 16848</name>
    <dbReference type="NCBI Taxonomy" id="1120981"/>
    <lineage>
        <taxon>Bacteria</taxon>
        <taxon>Pseudomonadati</taxon>
        <taxon>Pseudomonadota</taxon>
        <taxon>Betaproteobacteria</taxon>
        <taxon>Neisseriales</taxon>
        <taxon>Neisseriaceae</taxon>
        <taxon>Alysiella</taxon>
    </lineage>
</organism>
<dbReference type="Proteomes" id="UP000219669">
    <property type="component" value="Unassembled WGS sequence"/>
</dbReference>
<gene>
    <name evidence="2" type="ORF">SAMN02746062_00048</name>
</gene>
<feature type="signal peptide" evidence="1">
    <location>
        <begin position="1"/>
        <end position="18"/>
    </location>
</feature>
<reference evidence="2 3" key="1">
    <citation type="submission" date="2017-09" db="EMBL/GenBank/DDBJ databases">
        <authorList>
            <person name="Ehlers B."/>
            <person name="Leendertz F.H."/>
        </authorList>
    </citation>
    <scope>NUCLEOTIDE SEQUENCE [LARGE SCALE GENOMIC DNA]</scope>
    <source>
        <strain evidence="2 3">DSM 16848</strain>
    </source>
</reference>
<feature type="chain" id="PRO_5012199849" evidence="1">
    <location>
        <begin position="19"/>
        <end position="96"/>
    </location>
</feature>
<keyword evidence="3" id="KW-1185">Reference proteome</keyword>
<dbReference type="AlphaFoldDB" id="A0A286E1P8"/>
<evidence type="ECO:0000256" key="1">
    <source>
        <dbReference type="SAM" id="SignalP"/>
    </source>
</evidence>
<keyword evidence="1" id="KW-0732">Signal</keyword>
<dbReference type="EMBL" id="OCNF01000001">
    <property type="protein sequence ID" value="SOD64815.1"/>
    <property type="molecule type" value="Genomic_DNA"/>
</dbReference>
<dbReference type="PROSITE" id="PS51257">
    <property type="entry name" value="PROKAR_LIPOPROTEIN"/>
    <property type="match status" value="1"/>
</dbReference>
<name>A0A286E1P8_9NEIS</name>